<feature type="compositionally biased region" description="Polar residues" evidence="3">
    <location>
        <begin position="1"/>
        <end position="10"/>
    </location>
</feature>
<dbReference type="InterPro" id="IPR011766">
    <property type="entry name" value="TPP_enzyme_TPP-bd"/>
</dbReference>
<keyword evidence="2" id="KW-0786">Thiamine pyrophosphate</keyword>
<feature type="domain" description="Thiamine pyrophosphate enzyme N-terminal TPP-binding" evidence="5">
    <location>
        <begin position="26"/>
        <end position="130"/>
    </location>
</feature>
<evidence type="ECO:0000313" key="7">
    <source>
        <dbReference type="Proteomes" id="UP000002287"/>
    </source>
</evidence>
<dbReference type="Proteomes" id="UP000002287">
    <property type="component" value="Chromosome 3"/>
</dbReference>
<evidence type="ECO:0000259" key="4">
    <source>
        <dbReference type="Pfam" id="PF02775"/>
    </source>
</evidence>
<dbReference type="Pfam" id="PF02776">
    <property type="entry name" value="TPP_enzyme_N"/>
    <property type="match status" value="1"/>
</dbReference>
<dbReference type="InterPro" id="IPR029061">
    <property type="entry name" value="THDP-binding"/>
</dbReference>
<evidence type="ECO:0000256" key="2">
    <source>
        <dbReference type="ARBA" id="ARBA00023052"/>
    </source>
</evidence>
<comment type="similarity">
    <text evidence="1">Belongs to the TPP enzyme family.</text>
</comment>
<evidence type="ECO:0000256" key="1">
    <source>
        <dbReference type="ARBA" id="ARBA00007812"/>
    </source>
</evidence>
<proteinExistence type="inferred from homology"/>
<evidence type="ECO:0000259" key="5">
    <source>
        <dbReference type="Pfam" id="PF02776"/>
    </source>
</evidence>
<evidence type="ECO:0000256" key="3">
    <source>
        <dbReference type="SAM" id="MobiDB-lite"/>
    </source>
</evidence>
<dbReference type="GO" id="GO:0044281">
    <property type="term" value="P:small molecule metabolic process"/>
    <property type="evidence" value="ECO:0007669"/>
    <property type="project" value="UniProtKB-ARBA"/>
</dbReference>
<organism evidence="6 7">
    <name type="scientific">Burkholderia vietnamiensis (strain G4 / LMG 22486)</name>
    <name type="common">Burkholderia cepacia (strain R1808)</name>
    <dbReference type="NCBI Taxonomy" id="269482"/>
    <lineage>
        <taxon>Bacteria</taxon>
        <taxon>Pseudomonadati</taxon>
        <taxon>Pseudomonadota</taxon>
        <taxon>Betaproteobacteria</taxon>
        <taxon>Burkholderiales</taxon>
        <taxon>Burkholderiaceae</taxon>
        <taxon>Burkholderia</taxon>
        <taxon>Burkholderia cepacia complex</taxon>
    </lineage>
</organism>
<accession>A4JQG8</accession>
<dbReference type="CDD" id="cd07035">
    <property type="entry name" value="TPP_PYR_POX_like"/>
    <property type="match status" value="1"/>
</dbReference>
<name>A4JQG8_BURVG</name>
<gene>
    <name evidence="6" type="ordered locus">Bcep1808_5583</name>
</gene>
<dbReference type="CDD" id="cd02002">
    <property type="entry name" value="TPP_BFDC"/>
    <property type="match status" value="1"/>
</dbReference>
<dbReference type="HOGENOM" id="CLU_013748_8_0_4"/>
<feature type="region of interest" description="Disordered" evidence="3">
    <location>
        <begin position="1"/>
        <end position="20"/>
    </location>
</feature>
<dbReference type="SUPFAM" id="SSF52518">
    <property type="entry name" value="Thiamin diphosphate-binding fold (THDP-binding)"/>
    <property type="match status" value="2"/>
</dbReference>
<reference evidence="7" key="1">
    <citation type="submission" date="2007-03" db="EMBL/GenBank/DDBJ databases">
        <title>Complete sequence of chromosome 3 of Burkholderia vietnamiensis G4.</title>
        <authorList>
            <consortium name="US DOE Joint Genome Institute"/>
            <person name="Copeland A."/>
            <person name="Lucas S."/>
            <person name="Lapidus A."/>
            <person name="Barry K."/>
            <person name="Detter J.C."/>
            <person name="Glavina del Rio T."/>
            <person name="Hammon N."/>
            <person name="Israni S."/>
            <person name="Dalin E."/>
            <person name="Tice H."/>
            <person name="Pitluck S."/>
            <person name="Chain P."/>
            <person name="Malfatti S."/>
            <person name="Shin M."/>
            <person name="Vergez L."/>
            <person name="Schmutz J."/>
            <person name="Larimer F."/>
            <person name="Land M."/>
            <person name="Hauser L."/>
            <person name="Kyrpides N."/>
            <person name="Tiedje J."/>
            <person name="Richardson P."/>
        </authorList>
    </citation>
    <scope>NUCLEOTIDE SEQUENCE [LARGE SCALE GENOMIC DNA]</scope>
    <source>
        <strain evidence="7">G4 / LMG 22486</strain>
    </source>
</reference>
<dbReference type="Gene3D" id="3.40.50.970">
    <property type="match status" value="2"/>
</dbReference>
<evidence type="ECO:0000313" key="6">
    <source>
        <dbReference type="EMBL" id="ABO58521.1"/>
    </source>
</evidence>
<protein>
    <submittedName>
        <fullName evidence="6">Thiamine pyrophosphate enzyme domain protein TPP-binding protein</fullName>
    </submittedName>
</protein>
<dbReference type="EMBL" id="CP000616">
    <property type="protein sequence ID" value="ABO58521.1"/>
    <property type="molecule type" value="Genomic_DNA"/>
</dbReference>
<dbReference type="NCBIfam" id="NF005760">
    <property type="entry name" value="PRK07586.1"/>
    <property type="match status" value="1"/>
</dbReference>
<dbReference type="GO" id="GO:0030976">
    <property type="term" value="F:thiamine pyrophosphate binding"/>
    <property type="evidence" value="ECO:0007669"/>
    <property type="project" value="InterPro"/>
</dbReference>
<feature type="domain" description="Thiamine pyrophosphate enzyme TPP-binding" evidence="4">
    <location>
        <begin position="396"/>
        <end position="536"/>
    </location>
</feature>
<dbReference type="AlphaFoldDB" id="A4JQG8"/>
<dbReference type="GO" id="GO:0050660">
    <property type="term" value="F:flavin adenine dinucleotide binding"/>
    <property type="evidence" value="ECO:0007669"/>
    <property type="project" value="TreeGrafter"/>
</dbReference>
<dbReference type="InterPro" id="IPR012001">
    <property type="entry name" value="Thiamin_PyroP_enz_TPP-bd_dom"/>
</dbReference>
<sequence length="540" mass="56019">MNSTSSPTQSRRMEIPHLDTDARTRDGASIVLETARERGVDICFANPGTTEMPFVVALDRVAGVRPILGLFEGVCTGAADGYGRMAGKPAMTLLHLGPGHANGIANLHNARRARTPILNIVGDHARAHLKYDAPLTSDIESLARPVSVWYRSVAHADDLARDTAAAIAAATAAASGVATLVLPVDLQSAAVNETASQPRAQAAPAVPAFDAARLARVADLLRTGVPAVLLLGVRALSARGQKAAARIAAATGAACFGETFPARAERGGGLPDIDRLPYFPEPARAALAGRKVVLAGALAPVTYFAYEGIPGELAPPEDLVTLADPGEAADAALEALAEAVGATADVDGVRVARWNVEAGPLTPQTAGRVLADALPDDAIVSIEGGTCGYPFVTASARARRHTILTNTGGAIGQGLPVALGAAVACPARRVFALQSDGSAQYTIQALWTMARERLPIVMLIASNRRYAILQTELARNGQPADTPHASRLTLLDDPPIDWLALSAGYGVPAERVSTTQALSRALDDALAHTDGPRLIEMCLA</sequence>
<dbReference type="PANTHER" id="PTHR18968:SF86">
    <property type="entry name" value="ACETOLACTATE SYNTHASE LARGE SUBUNIT ILVX-RELATED"/>
    <property type="match status" value="1"/>
</dbReference>
<dbReference type="InterPro" id="IPR045229">
    <property type="entry name" value="TPP_enz"/>
</dbReference>
<dbReference type="PANTHER" id="PTHR18968">
    <property type="entry name" value="THIAMINE PYROPHOSPHATE ENZYMES"/>
    <property type="match status" value="1"/>
</dbReference>
<feature type="compositionally biased region" description="Basic and acidic residues" evidence="3">
    <location>
        <begin position="11"/>
        <end position="20"/>
    </location>
</feature>
<dbReference type="KEGG" id="bvi:Bcep1808_5583"/>
<dbReference type="Pfam" id="PF02775">
    <property type="entry name" value="TPP_enzyme_C"/>
    <property type="match status" value="1"/>
</dbReference>
<dbReference type="GO" id="GO:0003984">
    <property type="term" value="F:acetolactate synthase activity"/>
    <property type="evidence" value="ECO:0007669"/>
    <property type="project" value="TreeGrafter"/>
</dbReference>
<dbReference type="eggNOG" id="COG0028">
    <property type="taxonomic scope" value="Bacteria"/>
</dbReference>